<accession>A0AAV2N0F8</accession>
<feature type="region of interest" description="Disordered" evidence="1">
    <location>
        <begin position="1"/>
        <end position="39"/>
    </location>
</feature>
<protein>
    <submittedName>
        <fullName evidence="2">Uncharacterized protein</fullName>
    </submittedName>
</protein>
<dbReference type="EMBL" id="CAXIPU020001271">
    <property type="protein sequence ID" value="CAL1672972.1"/>
    <property type="molecule type" value="Genomic_DNA"/>
</dbReference>
<dbReference type="AlphaFoldDB" id="A0AAV2N0F8"/>
<feature type="region of interest" description="Disordered" evidence="1">
    <location>
        <begin position="71"/>
        <end position="108"/>
    </location>
</feature>
<reference evidence="2" key="1">
    <citation type="submission" date="2024-04" db="EMBL/GenBank/DDBJ databases">
        <authorList>
            <consortium name="Molecular Ecology Group"/>
        </authorList>
    </citation>
    <scope>NUCLEOTIDE SEQUENCE</scope>
</reference>
<evidence type="ECO:0000313" key="2">
    <source>
        <dbReference type="EMBL" id="CAL1672972.1"/>
    </source>
</evidence>
<comment type="caution">
    <text evidence="2">The sequence shown here is derived from an EMBL/GenBank/DDBJ whole genome shotgun (WGS) entry which is preliminary data.</text>
</comment>
<keyword evidence="3" id="KW-1185">Reference proteome</keyword>
<name>A0AAV2N0F8_9HYME</name>
<organism evidence="2 3">
    <name type="scientific">Lasius platythorax</name>
    <dbReference type="NCBI Taxonomy" id="488582"/>
    <lineage>
        <taxon>Eukaryota</taxon>
        <taxon>Metazoa</taxon>
        <taxon>Ecdysozoa</taxon>
        <taxon>Arthropoda</taxon>
        <taxon>Hexapoda</taxon>
        <taxon>Insecta</taxon>
        <taxon>Pterygota</taxon>
        <taxon>Neoptera</taxon>
        <taxon>Endopterygota</taxon>
        <taxon>Hymenoptera</taxon>
        <taxon>Apocrita</taxon>
        <taxon>Aculeata</taxon>
        <taxon>Formicoidea</taxon>
        <taxon>Formicidae</taxon>
        <taxon>Formicinae</taxon>
        <taxon>Lasius</taxon>
        <taxon>Lasius</taxon>
    </lineage>
</organism>
<evidence type="ECO:0000313" key="3">
    <source>
        <dbReference type="Proteomes" id="UP001497644"/>
    </source>
</evidence>
<evidence type="ECO:0000256" key="1">
    <source>
        <dbReference type="SAM" id="MobiDB-lite"/>
    </source>
</evidence>
<proteinExistence type="predicted"/>
<dbReference type="Proteomes" id="UP001497644">
    <property type="component" value="Unassembled WGS sequence"/>
</dbReference>
<sequence length="108" mass="11474">MSTTRDVTSCNSSYRSSGRANADLTGELPESRGGQLDTKPILRSSQIAEDNSLVQTMEARDPLRPTVVILGSCSPEPRSTHGGGIRPGGKTVDSMGTSGKLQRRIELS</sequence>
<gene>
    <name evidence="2" type="ORF">LPLAT_LOCUS14721</name>
</gene>
<feature type="compositionally biased region" description="Polar residues" evidence="1">
    <location>
        <begin position="1"/>
        <end position="19"/>
    </location>
</feature>